<name>A0A6J4HPL0_9ACTN</name>
<gene>
    <name evidence="2" type="ORF">AVDCRST_MAG41-936</name>
</gene>
<feature type="region of interest" description="Disordered" evidence="1">
    <location>
        <begin position="1"/>
        <end position="90"/>
    </location>
</feature>
<protein>
    <submittedName>
        <fullName evidence="2">Uncharacterized protein</fullName>
    </submittedName>
</protein>
<evidence type="ECO:0000313" key="2">
    <source>
        <dbReference type="EMBL" id="CAA9230706.1"/>
    </source>
</evidence>
<proteinExistence type="predicted"/>
<sequence length="90" mass="9309">GAGRDGGSPRGSRGPGSAQGIRHADQAAPGQPRLVAGAAGRGRRDAPHVHRPGRAGPARAQRPGPVAAGRRLHDPDRRPVHRRRGPPDPL</sequence>
<feature type="non-terminal residue" evidence="2">
    <location>
        <position position="1"/>
    </location>
</feature>
<feature type="compositionally biased region" description="Low complexity" evidence="1">
    <location>
        <begin position="54"/>
        <end position="69"/>
    </location>
</feature>
<reference evidence="2" key="1">
    <citation type="submission" date="2020-02" db="EMBL/GenBank/DDBJ databases">
        <authorList>
            <person name="Meier V. D."/>
        </authorList>
    </citation>
    <scope>NUCLEOTIDE SEQUENCE</scope>
    <source>
        <strain evidence="2">AVDCRST_MAG41</strain>
    </source>
</reference>
<feature type="non-terminal residue" evidence="2">
    <location>
        <position position="90"/>
    </location>
</feature>
<dbReference type="AlphaFoldDB" id="A0A6J4HPL0"/>
<evidence type="ECO:0000256" key="1">
    <source>
        <dbReference type="SAM" id="MobiDB-lite"/>
    </source>
</evidence>
<feature type="compositionally biased region" description="Low complexity" evidence="1">
    <location>
        <begin position="10"/>
        <end position="20"/>
    </location>
</feature>
<organism evidence="2">
    <name type="scientific">uncultured Mycobacteriales bacterium</name>
    <dbReference type="NCBI Taxonomy" id="581187"/>
    <lineage>
        <taxon>Bacteria</taxon>
        <taxon>Bacillati</taxon>
        <taxon>Actinomycetota</taxon>
        <taxon>Actinomycetes</taxon>
        <taxon>Mycobacteriales</taxon>
        <taxon>environmental samples</taxon>
    </lineage>
</organism>
<accession>A0A6J4HPL0</accession>
<dbReference type="EMBL" id="CADCTP010000094">
    <property type="protein sequence ID" value="CAA9230706.1"/>
    <property type="molecule type" value="Genomic_DNA"/>
</dbReference>